<reference evidence="1" key="3">
    <citation type="submission" date="2017-03" db="EMBL/GenBank/DDBJ databases">
        <authorList>
            <person name="Dastager S.G."/>
            <person name="Neurgaonkar P.S."/>
            <person name="Dharne M.S."/>
        </authorList>
    </citation>
    <scope>NUCLEOTIDE SEQUENCE</scope>
    <source>
        <strain evidence="1">DSM 25145</strain>
    </source>
</reference>
<proteinExistence type="predicted"/>
<evidence type="ECO:0000313" key="3">
    <source>
        <dbReference type="Proteomes" id="UP000186385"/>
    </source>
</evidence>
<reference evidence="4" key="2">
    <citation type="submission" date="2017-03" db="EMBL/GenBank/DDBJ databases">
        <title>Bacillus sp. V-88(T) DSM27956, whole genome shotgun sequencing project.</title>
        <authorList>
            <person name="Dastager S.G."/>
            <person name="Neurgaonkar P.S."/>
            <person name="Dharne M.S."/>
        </authorList>
    </citation>
    <scope>NUCLEOTIDE SEQUENCE [LARGE SCALE GENOMIC DNA]</scope>
    <source>
        <strain evidence="4">DSM 25145</strain>
    </source>
</reference>
<dbReference type="Proteomes" id="UP000215545">
    <property type="component" value="Unassembled WGS sequence"/>
</dbReference>
<dbReference type="STRING" id="1017273.SAMN05443094_10797"/>
<dbReference type="Proteomes" id="UP000186385">
    <property type="component" value="Unassembled WGS sequence"/>
</dbReference>
<evidence type="ECO:0000313" key="4">
    <source>
        <dbReference type="Proteomes" id="UP000215545"/>
    </source>
</evidence>
<evidence type="ECO:0000313" key="2">
    <source>
        <dbReference type="EMBL" id="SIR35003.1"/>
    </source>
</evidence>
<protein>
    <submittedName>
        <fullName evidence="2">Uncharacterized protein</fullName>
    </submittedName>
</protein>
<gene>
    <name evidence="1" type="ORF">B1B05_14400</name>
    <name evidence="2" type="ORF">SAMN05443094_10797</name>
</gene>
<organism evidence="2 3">
    <name type="scientific">Domibacillus enclensis</name>
    <dbReference type="NCBI Taxonomy" id="1017273"/>
    <lineage>
        <taxon>Bacteria</taxon>
        <taxon>Bacillati</taxon>
        <taxon>Bacillota</taxon>
        <taxon>Bacilli</taxon>
        <taxon>Bacillales</taxon>
        <taxon>Bacillaceae</taxon>
        <taxon>Domibacillus</taxon>
    </lineage>
</organism>
<evidence type="ECO:0000313" key="1">
    <source>
        <dbReference type="EMBL" id="OXS75723.1"/>
    </source>
</evidence>
<dbReference type="OrthoDB" id="2353056at2"/>
<dbReference type="EMBL" id="FTLX01000007">
    <property type="protein sequence ID" value="SIR35003.1"/>
    <property type="molecule type" value="Genomic_DNA"/>
</dbReference>
<accession>A0A1N7A7M3</accession>
<dbReference type="EMBL" id="MWSK01000007">
    <property type="protein sequence ID" value="OXS75723.1"/>
    <property type="molecule type" value="Genomic_DNA"/>
</dbReference>
<dbReference type="AlphaFoldDB" id="A0A1N7A7M3"/>
<name>A0A1N7A7M3_9BACI</name>
<reference evidence="2 3" key="1">
    <citation type="submission" date="2017-01" db="EMBL/GenBank/DDBJ databases">
        <authorList>
            <person name="Mah S.A."/>
            <person name="Swanson W.J."/>
            <person name="Moy G.W."/>
            <person name="Vacquier V.D."/>
        </authorList>
    </citation>
    <scope>NUCLEOTIDE SEQUENCE [LARGE SCALE GENOMIC DNA]</scope>
    <source>
        <strain evidence="2 3">NIO-1016</strain>
    </source>
</reference>
<dbReference type="RefSeq" id="WP_045851258.1">
    <property type="nucleotide sequence ID" value="NZ_FTLX01000007.1"/>
</dbReference>
<sequence>MSTLRMITGIWRKHEETKENPKEPELKTRYYRKSREALMNDIKKIVQDGKLGGWVLKNEDVERGEIMLAKGSASMVITIYKLTPMRSAIDVYCAKDGPIGDLGSSYRSILEFFNALRTEAEPES</sequence>
<keyword evidence="4" id="KW-1185">Reference proteome</keyword>